<dbReference type="PROSITE" id="PS00972">
    <property type="entry name" value="USP_1"/>
    <property type="match status" value="1"/>
</dbReference>
<evidence type="ECO:0000256" key="7">
    <source>
        <dbReference type="SAM" id="Phobius"/>
    </source>
</evidence>
<evidence type="ECO:0000256" key="2">
    <source>
        <dbReference type="ARBA" id="ARBA00022723"/>
    </source>
</evidence>
<dbReference type="InterPro" id="IPR018200">
    <property type="entry name" value="USP_CS"/>
</dbReference>
<dbReference type="SUPFAM" id="SSF144232">
    <property type="entry name" value="HIT/MYND zinc finger-like"/>
    <property type="match status" value="1"/>
</dbReference>
<dbReference type="GO" id="GO:0008270">
    <property type="term" value="F:zinc ion binding"/>
    <property type="evidence" value="ECO:0007669"/>
    <property type="project" value="UniProtKB-KW"/>
</dbReference>
<evidence type="ECO:0000313" key="10">
    <source>
        <dbReference type="EMBL" id="TQE01471.1"/>
    </source>
</evidence>
<comment type="caution">
    <text evidence="10">The sequence shown here is derived from an EMBL/GenBank/DDBJ whole genome shotgun (WGS) entry which is preliminary data.</text>
</comment>
<organism evidence="10 11">
    <name type="scientific">Malus baccata</name>
    <name type="common">Siberian crab apple</name>
    <name type="synonym">Pyrus baccata</name>
    <dbReference type="NCBI Taxonomy" id="106549"/>
    <lineage>
        <taxon>Eukaryota</taxon>
        <taxon>Viridiplantae</taxon>
        <taxon>Streptophyta</taxon>
        <taxon>Embryophyta</taxon>
        <taxon>Tracheophyta</taxon>
        <taxon>Spermatophyta</taxon>
        <taxon>Magnoliopsida</taxon>
        <taxon>eudicotyledons</taxon>
        <taxon>Gunneridae</taxon>
        <taxon>Pentapetalae</taxon>
        <taxon>rosids</taxon>
        <taxon>fabids</taxon>
        <taxon>Rosales</taxon>
        <taxon>Rosaceae</taxon>
        <taxon>Amygdaloideae</taxon>
        <taxon>Maleae</taxon>
        <taxon>Malus</taxon>
    </lineage>
</organism>
<feature type="compositionally biased region" description="Polar residues" evidence="6">
    <location>
        <begin position="388"/>
        <end position="402"/>
    </location>
</feature>
<evidence type="ECO:0000256" key="6">
    <source>
        <dbReference type="SAM" id="MobiDB-lite"/>
    </source>
</evidence>
<keyword evidence="7" id="KW-0812">Transmembrane</keyword>
<feature type="transmembrane region" description="Helical" evidence="7">
    <location>
        <begin position="12"/>
        <end position="31"/>
    </location>
</feature>
<dbReference type="InterPro" id="IPR028889">
    <property type="entry name" value="USP"/>
</dbReference>
<feature type="domain" description="USP" evidence="8">
    <location>
        <begin position="1"/>
        <end position="347"/>
    </location>
</feature>
<keyword evidence="11" id="KW-1185">Reference proteome</keyword>
<name>A0A540MRS8_MALBA</name>
<dbReference type="GO" id="GO:0004843">
    <property type="term" value="F:cysteine-type deubiquitinase activity"/>
    <property type="evidence" value="ECO:0007669"/>
    <property type="project" value="InterPro"/>
</dbReference>
<evidence type="ECO:0008006" key="12">
    <source>
        <dbReference type="Google" id="ProtNLM"/>
    </source>
</evidence>
<feature type="region of interest" description="Disordered" evidence="6">
    <location>
        <begin position="512"/>
        <end position="538"/>
    </location>
</feature>
<dbReference type="GO" id="GO:0005634">
    <property type="term" value="C:nucleus"/>
    <property type="evidence" value="ECO:0007669"/>
    <property type="project" value="TreeGrafter"/>
</dbReference>
<evidence type="ECO:0000259" key="8">
    <source>
        <dbReference type="PROSITE" id="PS50235"/>
    </source>
</evidence>
<dbReference type="EMBL" id="VIEB01000194">
    <property type="protein sequence ID" value="TQE01471.1"/>
    <property type="molecule type" value="Genomic_DNA"/>
</dbReference>
<evidence type="ECO:0000313" key="11">
    <source>
        <dbReference type="Proteomes" id="UP000315295"/>
    </source>
</evidence>
<dbReference type="Proteomes" id="UP000315295">
    <property type="component" value="Unassembled WGS sequence"/>
</dbReference>
<keyword evidence="7" id="KW-0472">Membrane</keyword>
<feature type="domain" description="MYND-type" evidence="9">
    <location>
        <begin position="67"/>
        <end position="104"/>
    </location>
</feature>
<evidence type="ECO:0000256" key="3">
    <source>
        <dbReference type="ARBA" id="ARBA00022771"/>
    </source>
</evidence>
<dbReference type="GO" id="GO:0016579">
    <property type="term" value="P:protein deubiquitination"/>
    <property type="evidence" value="ECO:0007669"/>
    <property type="project" value="InterPro"/>
</dbReference>
<evidence type="ECO:0000256" key="1">
    <source>
        <dbReference type="ARBA" id="ARBA00009085"/>
    </source>
</evidence>
<dbReference type="GO" id="GO:0005829">
    <property type="term" value="C:cytosol"/>
    <property type="evidence" value="ECO:0007669"/>
    <property type="project" value="TreeGrafter"/>
</dbReference>
<keyword evidence="3 5" id="KW-0863">Zinc-finger</keyword>
<dbReference type="Gene3D" id="6.10.140.2220">
    <property type="match status" value="1"/>
</dbReference>
<evidence type="ECO:0000256" key="4">
    <source>
        <dbReference type="ARBA" id="ARBA00022833"/>
    </source>
</evidence>
<dbReference type="InterPro" id="IPR001394">
    <property type="entry name" value="Peptidase_C19_UCH"/>
</dbReference>
<evidence type="ECO:0000256" key="5">
    <source>
        <dbReference type="PROSITE-ProRule" id="PRU00134"/>
    </source>
</evidence>
<dbReference type="PANTHER" id="PTHR24006:SF677">
    <property type="entry name" value="UBIQUITIN CARBOXYL-TERMINAL HYDROLASE 19"/>
    <property type="match status" value="1"/>
</dbReference>
<sequence>MHVAGVSLDLNWFLHFIFTVFIIAFCLLHLVKNTASKYFEVDASFEGGGDGGDRTPIPGALMEDPVCVVCGNSGSRRCSRCKAVRYCSTKCQEKHWKSGHKTECKDFQPSGRVNSAQNTLTNRRFKTSGVGGKTFPGLALVPAHGISKRIKKPKEILFPYDEFVELFNWDKPGFPPCGLLNCGNSCFANVVLQCLSSTRPLVAYLLEKGHQRECTAYVKTGASFVNSKSIFKEQAKVRSPFHQPTLSLDYQILVSGRFGKINKRVTFPETLDLNPYMSEAGDGTNIYKLYAVVVHIDMLNASYFGHYICYTKDFSGNWYKIDDCKVGTVNLEEVHSQGAYMLLYSRVQPRASCLRTEPPKKKEEMMNGEVEPCQKKQHKCSVAESADPTHNSGSVPSDTSLPPQIPSCVTDSAAVINGEVAIEHSDSADLKLKLLPTVTKEVCMVENGTVNSPSSTSLSREISTCEKDPAGELDLDTVRGDSTPAPAGMDLSNGESCWPVLDDASARCVKDLSSSGREAENGDSQDMDIGHCESSSSPAEDIEIYRSNGPTTHANGTDYPVVNSGILNGNGIHIIEVDDG</sequence>
<keyword evidence="2" id="KW-0479">Metal-binding</keyword>
<protein>
    <recommendedName>
        <fullName evidence="12">USP domain-containing protein</fullName>
    </recommendedName>
</protein>
<dbReference type="FunFam" id="6.10.140.2220:FF:000006">
    <property type="entry name" value="Ubiquitin carboxyl-terminal hydrolase 15"/>
    <property type="match status" value="1"/>
</dbReference>
<dbReference type="Gene3D" id="3.90.70.10">
    <property type="entry name" value="Cysteine proteinases"/>
    <property type="match status" value="2"/>
</dbReference>
<feature type="region of interest" description="Disordered" evidence="6">
    <location>
        <begin position="381"/>
        <end position="402"/>
    </location>
</feature>
<proteinExistence type="inferred from homology"/>
<dbReference type="PROSITE" id="PS50865">
    <property type="entry name" value="ZF_MYND_2"/>
    <property type="match status" value="1"/>
</dbReference>
<dbReference type="PROSITE" id="PS50235">
    <property type="entry name" value="USP_3"/>
    <property type="match status" value="1"/>
</dbReference>
<dbReference type="InterPro" id="IPR050164">
    <property type="entry name" value="Peptidase_C19"/>
</dbReference>
<dbReference type="InterPro" id="IPR002893">
    <property type="entry name" value="Znf_MYND"/>
</dbReference>
<accession>A0A540MRS8</accession>
<dbReference type="PANTHER" id="PTHR24006">
    <property type="entry name" value="UBIQUITIN CARBOXYL-TERMINAL HYDROLASE"/>
    <property type="match status" value="1"/>
</dbReference>
<dbReference type="SUPFAM" id="SSF54001">
    <property type="entry name" value="Cysteine proteinases"/>
    <property type="match status" value="1"/>
</dbReference>
<dbReference type="Pfam" id="PF00443">
    <property type="entry name" value="UCH"/>
    <property type="match status" value="2"/>
</dbReference>
<dbReference type="AlphaFoldDB" id="A0A540MRS8"/>
<keyword evidence="4" id="KW-0862">Zinc</keyword>
<dbReference type="PROSITE" id="PS01360">
    <property type="entry name" value="ZF_MYND_1"/>
    <property type="match status" value="1"/>
</dbReference>
<gene>
    <name evidence="10" type="ORF">C1H46_012951</name>
</gene>
<reference evidence="10 11" key="1">
    <citation type="journal article" date="2019" name="G3 (Bethesda)">
        <title>Sequencing of a Wild Apple (Malus baccata) Genome Unravels the Differences Between Cultivated and Wild Apple Species Regarding Disease Resistance and Cold Tolerance.</title>
        <authorList>
            <person name="Chen X."/>
        </authorList>
    </citation>
    <scope>NUCLEOTIDE SEQUENCE [LARGE SCALE GENOMIC DNA]</scope>
    <source>
        <strain evidence="11">cv. Shandingzi</strain>
        <tissue evidence="10">Leaves</tissue>
    </source>
</reference>
<dbReference type="InterPro" id="IPR038765">
    <property type="entry name" value="Papain-like_cys_pep_sf"/>
</dbReference>
<keyword evidence="7" id="KW-1133">Transmembrane helix</keyword>
<dbReference type="Pfam" id="PF01753">
    <property type="entry name" value="zf-MYND"/>
    <property type="match status" value="1"/>
</dbReference>
<evidence type="ECO:0000259" key="9">
    <source>
        <dbReference type="PROSITE" id="PS50865"/>
    </source>
</evidence>
<comment type="similarity">
    <text evidence="1">Belongs to the peptidase C19 family.</text>
</comment>
<dbReference type="STRING" id="106549.A0A540MRS8"/>